<accession>A0A2D3UWJ1</accession>
<evidence type="ECO:0000256" key="1">
    <source>
        <dbReference type="ARBA" id="ARBA00022806"/>
    </source>
</evidence>
<dbReference type="GO" id="GO:0016787">
    <property type="term" value="F:hydrolase activity"/>
    <property type="evidence" value="ECO:0007669"/>
    <property type="project" value="InterPro"/>
</dbReference>
<dbReference type="InterPro" id="IPR001650">
    <property type="entry name" value="Helicase_C-like"/>
</dbReference>
<dbReference type="PANTHER" id="PTHR47396">
    <property type="entry name" value="TYPE I RESTRICTION ENZYME ECOKI R PROTEIN"/>
    <property type="match status" value="1"/>
</dbReference>
<evidence type="ECO:0000313" key="5">
    <source>
        <dbReference type="EMBL" id="CZT19748.1"/>
    </source>
</evidence>
<feature type="region of interest" description="Disordered" evidence="2">
    <location>
        <begin position="640"/>
        <end position="670"/>
    </location>
</feature>
<reference evidence="5 6" key="1">
    <citation type="submission" date="2016-03" db="EMBL/GenBank/DDBJ databases">
        <authorList>
            <person name="Ploux O."/>
        </authorList>
    </citation>
    <scope>NUCLEOTIDE SEQUENCE [LARGE SCALE GENOMIC DNA]</scope>
    <source>
        <strain evidence="5 6">URUG2</strain>
    </source>
</reference>
<dbReference type="PROSITE" id="PS51192">
    <property type="entry name" value="HELICASE_ATP_BIND_1"/>
    <property type="match status" value="1"/>
</dbReference>
<dbReference type="SUPFAM" id="SSF52540">
    <property type="entry name" value="P-loop containing nucleoside triphosphate hydrolases"/>
    <property type="match status" value="1"/>
</dbReference>
<feature type="domain" description="Helicase ATP-binding" evidence="3">
    <location>
        <begin position="70"/>
        <end position="234"/>
    </location>
</feature>
<keyword evidence="1" id="KW-0547">Nucleotide-binding</keyword>
<dbReference type="GO" id="GO:0036121">
    <property type="term" value="F:double-stranded DNA helicase activity"/>
    <property type="evidence" value="ECO:0007669"/>
    <property type="project" value="TreeGrafter"/>
</dbReference>
<keyword evidence="1" id="KW-0347">Helicase</keyword>
<evidence type="ECO:0000313" key="6">
    <source>
        <dbReference type="Proteomes" id="UP000225277"/>
    </source>
</evidence>
<dbReference type="GO" id="GO:0061749">
    <property type="term" value="F:forked DNA-dependent helicase activity"/>
    <property type="evidence" value="ECO:0007669"/>
    <property type="project" value="TreeGrafter"/>
</dbReference>
<dbReference type="GO" id="GO:0000403">
    <property type="term" value="F:Y-form DNA binding"/>
    <property type="evidence" value="ECO:0007669"/>
    <property type="project" value="TreeGrafter"/>
</dbReference>
<dbReference type="EMBL" id="FJUY01000008">
    <property type="protein sequence ID" value="CZT19748.1"/>
    <property type="molecule type" value="Genomic_DNA"/>
</dbReference>
<dbReference type="Gene3D" id="3.40.50.300">
    <property type="entry name" value="P-loop containing nucleotide triphosphate hydrolases"/>
    <property type="match status" value="2"/>
</dbReference>
<dbReference type="SMART" id="SM00490">
    <property type="entry name" value="HELICc"/>
    <property type="match status" value="1"/>
</dbReference>
<dbReference type="CDD" id="cd18799">
    <property type="entry name" value="SF2_C_EcoAI-like"/>
    <property type="match status" value="1"/>
</dbReference>
<dbReference type="GO" id="GO:0005524">
    <property type="term" value="F:ATP binding"/>
    <property type="evidence" value="ECO:0007669"/>
    <property type="project" value="InterPro"/>
</dbReference>
<dbReference type="GO" id="GO:0005759">
    <property type="term" value="C:mitochondrial matrix"/>
    <property type="evidence" value="ECO:0007669"/>
    <property type="project" value="TreeGrafter"/>
</dbReference>
<protein>
    <submittedName>
        <fullName evidence="5">Related to 51.5 kDa protein</fullName>
    </submittedName>
</protein>
<dbReference type="Pfam" id="PF00271">
    <property type="entry name" value="Helicase_C"/>
    <property type="match status" value="1"/>
</dbReference>
<dbReference type="OrthoDB" id="16911at2759"/>
<dbReference type="AlphaFoldDB" id="A0A2D3UWJ1"/>
<dbReference type="Proteomes" id="UP000225277">
    <property type="component" value="Unassembled WGS sequence"/>
</dbReference>
<dbReference type="Pfam" id="PF04851">
    <property type="entry name" value="ResIII"/>
    <property type="match status" value="1"/>
</dbReference>
<feature type="domain" description="Helicase C-terminal" evidence="4">
    <location>
        <begin position="288"/>
        <end position="463"/>
    </location>
</feature>
<dbReference type="InterPro" id="IPR006935">
    <property type="entry name" value="Helicase/UvrB_N"/>
</dbReference>
<dbReference type="InterPro" id="IPR014001">
    <property type="entry name" value="Helicase_ATP-bd"/>
</dbReference>
<dbReference type="InterPro" id="IPR050742">
    <property type="entry name" value="Helicase_Restrict-Modif_Enz"/>
</dbReference>
<dbReference type="RefSeq" id="XP_023626638.1">
    <property type="nucleotide sequence ID" value="XM_023770870.1"/>
</dbReference>
<dbReference type="PROSITE" id="PS51194">
    <property type="entry name" value="HELICASE_CTER"/>
    <property type="match status" value="1"/>
</dbReference>
<evidence type="ECO:0000259" key="3">
    <source>
        <dbReference type="PROSITE" id="PS51192"/>
    </source>
</evidence>
<evidence type="ECO:0000259" key="4">
    <source>
        <dbReference type="PROSITE" id="PS51194"/>
    </source>
</evidence>
<feature type="compositionally biased region" description="Basic and acidic residues" evidence="2">
    <location>
        <begin position="640"/>
        <end position="650"/>
    </location>
</feature>
<organism evidence="5 6">
    <name type="scientific">Ramularia collo-cygni</name>
    <dbReference type="NCBI Taxonomy" id="112498"/>
    <lineage>
        <taxon>Eukaryota</taxon>
        <taxon>Fungi</taxon>
        <taxon>Dikarya</taxon>
        <taxon>Ascomycota</taxon>
        <taxon>Pezizomycotina</taxon>
        <taxon>Dothideomycetes</taxon>
        <taxon>Dothideomycetidae</taxon>
        <taxon>Mycosphaerellales</taxon>
        <taxon>Mycosphaerellaceae</taxon>
        <taxon>Ramularia</taxon>
    </lineage>
</organism>
<keyword evidence="1" id="KW-0378">Hydrolase</keyword>
<sequence>MRLAAILKDVGLSASPRIWRPFRKYLLARPLRAFACQRRFTNAPLFYQENAPQKVELRPYQKASIDAVLEYLARGEKRLGLSLATGSGKTVIFSHLIDEVRSPLPDATQTLILAHRKELVEQAAKHCRNLYPEKTVDIEMASQHASGLADITVASVQSITSGDRLMRYDPAKFKLIIVDEAHHIVARRHLDVLRHFKLTDKDDLGAAALVGVSATFSRHDGVGLNAAIDHIVYHKDYVDMIEGNHLAGVIFTSVRSGVDLSNVKSRAGDFRTKELAEAVNKDEINTITVRAWLEKAASRKSTLVFCVDLAHVASLTAAFRQHGIDARFVTSDTHAKVRTERLDAFKAGKYPVLLNCGIFTEGTDIPNIDCIILARPTQSRNLLVQMIGRGLRKYPGKENCHVIDMVTSLEVGIVTTPTLFGLEAGTLLEAADPRHMASIRERREIERQREVEALAPPSQTGLAQVMTGQVTFTDYDNINDLIGDSTGERHIRAISQLAWVQIDESRYMVCNRDGAFLTIVKNEDSSQYTVMYTARLPSEATSKSPFARPRQVGKSPQFEHAVHAADTFAMTIFPLHFVSKSAPWRKGPASEKQLAFLNRSRQEGEKLRVGDLTMGRAADQITKIRHGARGRLNRIQGERKKLGREAARREKWQRRFNPQVKAGPVLGNVR</sequence>
<name>A0A2D3UWJ1_9PEZI</name>
<dbReference type="STRING" id="112498.A0A2D3UWJ1"/>
<dbReference type="GO" id="GO:0032042">
    <property type="term" value="P:mitochondrial DNA metabolic process"/>
    <property type="evidence" value="ECO:0007669"/>
    <property type="project" value="TreeGrafter"/>
</dbReference>
<keyword evidence="6" id="KW-1185">Reference proteome</keyword>
<proteinExistence type="predicted"/>
<dbReference type="GeneID" id="35600757"/>
<evidence type="ECO:0000256" key="2">
    <source>
        <dbReference type="SAM" id="MobiDB-lite"/>
    </source>
</evidence>
<dbReference type="InterPro" id="IPR027417">
    <property type="entry name" value="P-loop_NTPase"/>
</dbReference>
<dbReference type="PANTHER" id="PTHR47396:SF1">
    <property type="entry name" value="ATP-DEPENDENT HELICASE IRC3-RELATED"/>
    <property type="match status" value="1"/>
</dbReference>
<keyword evidence="1" id="KW-0067">ATP-binding</keyword>
<dbReference type="SMART" id="SM00487">
    <property type="entry name" value="DEXDc"/>
    <property type="match status" value="1"/>
</dbReference>
<gene>
    <name evidence="5" type="ORF">RCC_05603</name>
</gene>
<dbReference type="GO" id="GO:0070125">
    <property type="term" value="P:mitochondrial translational elongation"/>
    <property type="evidence" value="ECO:0007669"/>
    <property type="project" value="TreeGrafter"/>
</dbReference>